<keyword evidence="3" id="KW-1185">Reference proteome</keyword>
<name>A0AAW0D580_9AGAR</name>
<evidence type="ECO:0008006" key="4">
    <source>
        <dbReference type="Google" id="ProtNLM"/>
    </source>
</evidence>
<gene>
    <name evidence="2" type="ORF">VNI00_007305</name>
</gene>
<comment type="caution">
    <text evidence="2">The sequence shown here is derived from an EMBL/GenBank/DDBJ whole genome shotgun (WGS) entry which is preliminary data.</text>
</comment>
<feature type="region of interest" description="Disordered" evidence="1">
    <location>
        <begin position="1"/>
        <end position="53"/>
    </location>
</feature>
<evidence type="ECO:0000313" key="2">
    <source>
        <dbReference type="EMBL" id="KAK7045876.1"/>
    </source>
</evidence>
<dbReference type="EMBL" id="JAYKXP010000023">
    <property type="protein sequence ID" value="KAK7045876.1"/>
    <property type="molecule type" value="Genomic_DNA"/>
</dbReference>
<feature type="compositionally biased region" description="Polar residues" evidence="1">
    <location>
        <begin position="368"/>
        <end position="381"/>
    </location>
</feature>
<feature type="compositionally biased region" description="Basic residues" evidence="1">
    <location>
        <begin position="24"/>
        <end position="40"/>
    </location>
</feature>
<accession>A0AAW0D580</accession>
<protein>
    <recommendedName>
        <fullName evidence="4">HMG box domain-containing protein</fullName>
    </recommendedName>
</protein>
<dbReference type="Proteomes" id="UP001383192">
    <property type="component" value="Unassembled WGS sequence"/>
</dbReference>
<feature type="compositionally biased region" description="Basic and acidic residues" evidence="1">
    <location>
        <begin position="41"/>
        <end position="51"/>
    </location>
</feature>
<feature type="compositionally biased region" description="Basic residues" evidence="1">
    <location>
        <begin position="443"/>
        <end position="459"/>
    </location>
</feature>
<evidence type="ECO:0000313" key="3">
    <source>
        <dbReference type="Proteomes" id="UP001383192"/>
    </source>
</evidence>
<reference evidence="2 3" key="1">
    <citation type="submission" date="2024-01" db="EMBL/GenBank/DDBJ databases">
        <title>A draft genome for a cacao thread blight-causing isolate of Paramarasmius palmivorus.</title>
        <authorList>
            <person name="Baruah I.K."/>
            <person name="Bukari Y."/>
            <person name="Amoako-Attah I."/>
            <person name="Meinhardt L.W."/>
            <person name="Bailey B.A."/>
            <person name="Cohen S.P."/>
        </authorList>
    </citation>
    <scope>NUCLEOTIDE SEQUENCE [LARGE SCALE GENOMIC DNA]</scope>
    <source>
        <strain evidence="2 3">GH-12</strain>
    </source>
</reference>
<feature type="compositionally biased region" description="Polar residues" evidence="1">
    <location>
        <begin position="399"/>
        <end position="435"/>
    </location>
</feature>
<proteinExistence type="predicted"/>
<feature type="compositionally biased region" description="Polar residues" evidence="1">
    <location>
        <begin position="9"/>
        <end position="19"/>
    </location>
</feature>
<evidence type="ECO:0000256" key="1">
    <source>
        <dbReference type="SAM" id="MobiDB-lite"/>
    </source>
</evidence>
<organism evidence="2 3">
    <name type="scientific">Paramarasmius palmivorus</name>
    <dbReference type="NCBI Taxonomy" id="297713"/>
    <lineage>
        <taxon>Eukaryota</taxon>
        <taxon>Fungi</taxon>
        <taxon>Dikarya</taxon>
        <taxon>Basidiomycota</taxon>
        <taxon>Agaricomycotina</taxon>
        <taxon>Agaricomycetes</taxon>
        <taxon>Agaricomycetidae</taxon>
        <taxon>Agaricales</taxon>
        <taxon>Marasmiineae</taxon>
        <taxon>Marasmiaceae</taxon>
        <taxon>Paramarasmius</taxon>
    </lineage>
</organism>
<feature type="region of interest" description="Disordered" evidence="1">
    <location>
        <begin position="368"/>
        <end position="466"/>
    </location>
</feature>
<dbReference type="AlphaFoldDB" id="A0AAW0D580"/>
<sequence>MVRLRSNNDRLLSSTRRVGTTTRKPWRRRTKRVRPKLTKAQKRDNKKKREDDLEEYQGKIATLRSSIVEKAQEINAEDSSRSVDRIIDDVYQTHRLKNKKTASQFNAFTKMELKAINDALPEGEPKKKANECMKEISLKWNAIPIEDREALTAGTLKEILENRKNREVGSHNSALSAFHDTRTCIDDVKDKLTRLNARTGDESVLLVSRSSSSHYNKPMVFGTSERALEFFNLVFELPVEELAQRYEGYTIAGVGQVARTAGQKLLEAKSNLKRLIFRKLEEAASPTKVGRMFYVNFEEHITLKYRVTLLNWPLPKFCSPSVMTTTVEVETVMQCFTTGTTKFYKMTLDEFTKWKEGYLAGKINQQLGDANQSPVQPQEQGPSDEAPDPTPGPSRVEDSLSNPSPDQAQQPSLQSPVCTQPQSRFVNSMAVTGSDGSVLRIAAKPRRQRKDKGQPRKKNVQVGGTA</sequence>